<feature type="transmembrane region" description="Helical" evidence="6">
    <location>
        <begin position="331"/>
        <end position="354"/>
    </location>
</feature>
<feature type="transmembrane region" description="Helical" evidence="6">
    <location>
        <begin position="366"/>
        <end position="385"/>
    </location>
</feature>
<dbReference type="PANTHER" id="PTHR30250:SF11">
    <property type="entry name" value="O-ANTIGEN TRANSPORTER-RELATED"/>
    <property type="match status" value="1"/>
</dbReference>
<feature type="transmembrane region" description="Helical" evidence="6">
    <location>
        <begin position="44"/>
        <end position="66"/>
    </location>
</feature>
<evidence type="ECO:0000313" key="7">
    <source>
        <dbReference type="EMBL" id="CAA6817464.1"/>
    </source>
</evidence>
<feature type="transmembrane region" description="Helical" evidence="6">
    <location>
        <begin position="292"/>
        <end position="311"/>
    </location>
</feature>
<evidence type="ECO:0000256" key="4">
    <source>
        <dbReference type="ARBA" id="ARBA00022989"/>
    </source>
</evidence>
<feature type="transmembrane region" description="Helical" evidence="6">
    <location>
        <begin position="218"/>
        <end position="244"/>
    </location>
</feature>
<feature type="transmembrane region" description="Helical" evidence="6">
    <location>
        <begin position="15"/>
        <end position="38"/>
    </location>
</feature>
<dbReference type="PANTHER" id="PTHR30250">
    <property type="entry name" value="PST FAMILY PREDICTED COLANIC ACID TRANSPORTER"/>
    <property type="match status" value="1"/>
</dbReference>
<organism evidence="7">
    <name type="scientific">uncultured Sulfurovum sp</name>
    <dbReference type="NCBI Taxonomy" id="269237"/>
    <lineage>
        <taxon>Bacteria</taxon>
        <taxon>Pseudomonadati</taxon>
        <taxon>Campylobacterota</taxon>
        <taxon>Epsilonproteobacteria</taxon>
        <taxon>Campylobacterales</taxon>
        <taxon>Sulfurovaceae</taxon>
        <taxon>Sulfurovum</taxon>
        <taxon>environmental samples</taxon>
    </lineage>
</organism>
<gene>
    <name evidence="7" type="ORF">HELGO_WM4772</name>
</gene>
<reference evidence="7" key="1">
    <citation type="submission" date="2020-01" db="EMBL/GenBank/DDBJ databases">
        <authorList>
            <person name="Meier V. D."/>
            <person name="Meier V D."/>
        </authorList>
    </citation>
    <scope>NUCLEOTIDE SEQUENCE</scope>
    <source>
        <strain evidence="7">HLG_WM_MAG_05</strain>
    </source>
</reference>
<feature type="transmembrane region" description="Helical" evidence="6">
    <location>
        <begin position="119"/>
        <end position="140"/>
    </location>
</feature>
<dbReference type="Pfam" id="PF01943">
    <property type="entry name" value="Polysacc_synt"/>
    <property type="match status" value="1"/>
</dbReference>
<comment type="subcellular location">
    <subcellularLocation>
        <location evidence="1">Cell membrane</location>
        <topology evidence="1">Multi-pass membrane protein</topology>
    </subcellularLocation>
</comment>
<dbReference type="EMBL" id="CACVAU010000052">
    <property type="protein sequence ID" value="CAA6817464.1"/>
    <property type="molecule type" value="Genomic_DNA"/>
</dbReference>
<feature type="transmembrane region" description="Helical" evidence="6">
    <location>
        <begin position="175"/>
        <end position="197"/>
    </location>
</feature>
<name>A0A6S6TDM4_9BACT</name>
<dbReference type="AlphaFoldDB" id="A0A6S6TDM4"/>
<dbReference type="InterPro" id="IPR050833">
    <property type="entry name" value="Poly_Biosynth_Transport"/>
</dbReference>
<dbReference type="GO" id="GO:0005886">
    <property type="term" value="C:plasma membrane"/>
    <property type="evidence" value="ECO:0007669"/>
    <property type="project" value="UniProtKB-SubCell"/>
</dbReference>
<feature type="transmembrane region" description="Helical" evidence="6">
    <location>
        <begin position="391"/>
        <end position="409"/>
    </location>
</feature>
<sequence length="422" mass="49125">MKILANDLKRLKSNFLALSFLQATNYILPLITLPYLIQVLGVEYFGLLAFATAIITYFSILTDYGFNLTATKEISLHRHNKNKIIEIYSAVMSIKFILLIISFLLLCTLIFSFERFEQHWQIYLLSFGSVLGQFLFPIWIFQGMEKMKYISYLNIISKLIFTIAIFIFIKTKNDIYLVPLFFSLGSIVAGLLSLYYIKKEFNISFKFQNKNILKYYLIDGWHVFLSRFYVSLYTTTNILLLGLLSNNLAVGYYAIVEKIVLAIGGIFQPLNQTIYPYLVKKQKECFNTFVQFLKKISAIFLLASLVFILLAEYFVEELVFLIHGEDNLQVSFLLSIFLLRIFVLPFGSLLSNTLIIMEQKKSFIKVMNYTVVSDLMIVPVAIYYFQETGLVISFLIIIVIHTLFLWYYVNHSIQKFRIKNDS</sequence>
<proteinExistence type="predicted"/>
<keyword evidence="4 6" id="KW-1133">Transmembrane helix</keyword>
<protein>
    <submittedName>
        <fullName evidence="7">Membrane protein involved in the export of O-antigen, teichoic acid lipoteichoic acids</fullName>
    </submittedName>
</protein>
<keyword evidence="3 6" id="KW-0812">Transmembrane</keyword>
<feature type="transmembrane region" description="Helical" evidence="6">
    <location>
        <begin position="152"/>
        <end position="169"/>
    </location>
</feature>
<evidence type="ECO:0000256" key="2">
    <source>
        <dbReference type="ARBA" id="ARBA00022475"/>
    </source>
</evidence>
<dbReference type="InterPro" id="IPR002797">
    <property type="entry name" value="Polysacc_synth"/>
</dbReference>
<evidence type="ECO:0000256" key="6">
    <source>
        <dbReference type="SAM" id="Phobius"/>
    </source>
</evidence>
<keyword evidence="2" id="KW-1003">Cell membrane</keyword>
<feature type="transmembrane region" description="Helical" evidence="6">
    <location>
        <begin position="87"/>
        <end position="113"/>
    </location>
</feature>
<evidence type="ECO:0000256" key="3">
    <source>
        <dbReference type="ARBA" id="ARBA00022692"/>
    </source>
</evidence>
<accession>A0A6S6TDM4</accession>
<feature type="transmembrane region" description="Helical" evidence="6">
    <location>
        <begin position="250"/>
        <end position="271"/>
    </location>
</feature>
<evidence type="ECO:0000256" key="5">
    <source>
        <dbReference type="ARBA" id="ARBA00023136"/>
    </source>
</evidence>
<evidence type="ECO:0000256" key="1">
    <source>
        <dbReference type="ARBA" id="ARBA00004651"/>
    </source>
</evidence>
<keyword evidence="5 6" id="KW-0472">Membrane</keyword>